<dbReference type="Proteomes" id="UP000184226">
    <property type="component" value="Unassembled WGS sequence"/>
</dbReference>
<dbReference type="EMBL" id="FQXE01000004">
    <property type="protein sequence ID" value="SHH63026.1"/>
    <property type="molecule type" value="Genomic_DNA"/>
</dbReference>
<evidence type="ECO:0000313" key="1">
    <source>
        <dbReference type="EMBL" id="SHH63026.1"/>
    </source>
</evidence>
<gene>
    <name evidence="1" type="ORF">SAMN04488135_10415</name>
</gene>
<name>A0A1M5UJM1_9BURK</name>
<evidence type="ECO:0000313" key="2">
    <source>
        <dbReference type="Proteomes" id="UP000184226"/>
    </source>
</evidence>
<keyword evidence="2" id="KW-1185">Reference proteome</keyword>
<accession>A0A1M5UJM1</accession>
<sequence>MSVKNLRDFSTLVRWFQEAYDAESMDQRWMKLSQDVQQFWVNKILVSDSAPIPDADCDNVIRILDRNGKGNSKDTEAVARAMIPQGAWQRLLNEFHSNQALGQLVYSLLIEKDVRQKAALIDELYVFNSDQKNYLTGKSGNAINAFLSAYDPNGNLSIISLNDRRTIIDFLGLSLPFDWDSASIGTKITVSNRLIMDAARHFGLAGSARTVSRFFYFEPVKALWKGEHTVKTATGEVSVTVPTESDEEEATEDPDSIRESMQIQAILARIGTEMGFTIWLPKSDRSRVLKVWQAQPGELLDELPLGYDPTTIATIEQIDVLWLRRRSIVRAFEVEHTTSIYSGLLRMADLVAMQPNLNIKLHIVAPVERREKVMKEIKRPVFSLLEGRALSEICTYLSFDSMREVNELKHLSRMSDEIIEDYEETAGDVA</sequence>
<proteinExistence type="predicted"/>
<protein>
    <submittedName>
        <fullName evidence="1">Uncharacterized protein</fullName>
    </submittedName>
</protein>
<organism evidence="1 2">
    <name type="scientific">Pollutimonas bauzanensis</name>
    <dbReference type="NCBI Taxonomy" id="658167"/>
    <lineage>
        <taxon>Bacteria</taxon>
        <taxon>Pseudomonadati</taxon>
        <taxon>Pseudomonadota</taxon>
        <taxon>Betaproteobacteria</taxon>
        <taxon>Burkholderiales</taxon>
        <taxon>Alcaligenaceae</taxon>
        <taxon>Pollutimonas</taxon>
    </lineage>
</organism>
<reference evidence="1 2" key="1">
    <citation type="submission" date="2016-11" db="EMBL/GenBank/DDBJ databases">
        <authorList>
            <person name="Jaros S."/>
            <person name="Januszkiewicz K."/>
            <person name="Wedrychowicz H."/>
        </authorList>
    </citation>
    <scope>NUCLEOTIDE SEQUENCE [LARGE SCALE GENOMIC DNA]</scope>
    <source>
        <strain evidence="1 2">CGMCC 1.10190</strain>
    </source>
</reference>
<dbReference type="AlphaFoldDB" id="A0A1M5UJM1"/>